<evidence type="ECO:0000256" key="1">
    <source>
        <dbReference type="ARBA" id="ARBA00023125"/>
    </source>
</evidence>
<dbReference type="SMART" id="SM00530">
    <property type="entry name" value="HTH_XRE"/>
    <property type="match status" value="1"/>
</dbReference>
<dbReference type="GO" id="GO:0003677">
    <property type="term" value="F:DNA binding"/>
    <property type="evidence" value="ECO:0007669"/>
    <property type="project" value="UniProtKB-KW"/>
</dbReference>
<feature type="region of interest" description="Disordered" evidence="2">
    <location>
        <begin position="1"/>
        <end position="22"/>
    </location>
</feature>
<dbReference type="HOGENOM" id="CLU_066192_26_0_5"/>
<dbReference type="EMBL" id="CP000629">
    <property type="protein sequence ID" value="ACM29214.1"/>
    <property type="molecule type" value="Genomic_DNA"/>
</dbReference>
<dbReference type="PANTHER" id="PTHR46797:SF1">
    <property type="entry name" value="METHYLPHOSPHONATE SYNTHASE"/>
    <property type="match status" value="1"/>
</dbReference>
<evidence type="ECO:0000313" key="4">
    <source>
        <dbReference type="EMBL" id="ACM29214.1"/>
    </source>
</evidence>
<dbReference type="KEGG" id="ara:Arad_7783"/>
<dbReference type="AlphaFoldDB" id="B9JNT3"/>
<dbReference type="GO" id="GO:0005829">
    <property type="term" value="C:cytosol"/>
    <property type="evidence" value="ECO:0007669"/>
    <property type="project" value="TreeGrafter"/>
</dbReference>
<dbReference type="CDD" id="cd00093">
    <property type="entry name" value="HTH_XRE"/>
    <property type="match status" value="1"/>
</dbReference>
<evidence type="ECO:0000313" key="5">
    <source>
        <dbReference type="Proteomes" id="UP000001600"/>
    </source>
</evidence>
<dbReference type="InterPro" id="IPR050807">
    <property type="entry name" value="TransReg_Diox_bact_type"/>
</dbReference>
<dbReference type="InterPro" id="IPR001387">
    <property type="entry name" value="Cro/C1-type_HTH"/>
</dbReference>
<dbReference type="eggNOG" id="COG1396">
    <property type="taxonomic scope" value="Bacteria"/>
</dbReference>
<keyword evidence="1" id="KW-0238">DNA-binding</keyword>
<feature type="compositionally biased region" description="Polar residues" evidence="2">
    <location>
        <begin position="12"/>
        <end position="22"/>
    </location>
</feature>
<dbReference type="Pfam" id="PF01381">
    <property type="entry name" value="HTH_3"/>
    <property type="match status" value="1"/>
</dbReference>
<feature type="domain" description="HTH cro/C1-type" evidence="3">
    <location>
        <begin position="83"/>
        <end position="137"/>
    </location>
</feature>
<dbReference type="Gene3D" id="1.10.260.40">
    <property type="entry name" value="lambda repressor-like DNA-binding domains"/>
    <property type="match status" value="1"/>
</dbReference>
<name>B9JNT3_RHIR8</name>
<sequence>MSRFSELKAIGPSSTVSNSPISQVERDFSSGAHRMKLLDAGMTSMDDRAAEAFVKHSQFPRSAGRDIDTPSIHPIDRHVGQQLRIIRIHSNLSQTELGHKVDLSYQQIQKYESGKNRMSASVLYEIANCLNVPISRFYDGLPQAGSELVNGGLPEIDERIAYLATSEGRRFVEEILRLPPRLRTRTFALIQVLTGDDEETAGQGAPANAETTHQTEGDEHEH</sequence>
<dbReference type="GO" id="GO:0003700">
    <property type="term" value="F:DNA-binding transcription factor activity"/>
    <property type="evidence" value="ECO:0007669"/>
    <property type="project" value="TreeGrafter"/>
</dbReference>
<proteinExistence type="predicted"/>
<dbReference type="SUPFAM" id="SSF47413">
    <property type="entry name" value="lambda repressor-like DNA-binding domains"/>
    <property type="match status" value="1"/>
</dbReference>
<dbReference type="Proteomes" id="UP000001600">
    <property type="component" value="Chromosome 2"/>
</dbReference>
<gene>
    <name evidence="4" type="ordered locus">Arad_7783</name>
</gene>
<dbReference type="InterPro" id="IPR010982">
    <property type="entry name" value="Lambda_DNA-bd_dom_sf"/>
</dbReference>
<organism evidence="4 5">
    <name type="scientific">Rhizobium rhizogenes (strain K84 / ATCC BAA-868)</name>
    <name type="common">Agrobacterium radiobacter</name>
    <dbReference type="NCBI Taxonomy" id="311403"/>
    <lineage>
        <taxon>Bacteria</taxon>
        <taxon>Pseudomonadati</taxon>
        <taxon>Pseudomonadota</taxon>
        <taxon>Alphaproteobacteria</taxon>
        <taxon>Hyphomicrobiales</taxon>
        <taxon>Rhizobiaceae</taxon>
        <taxon>Rhizobium/Agrobacterium group</taxon>
        <taxon>Rhizobium</taxon>
    </lineage>
</organism>
<evidence type="ECO:0000256" key="2">
    <source>
        <dbReference type="SAM" id="MobiDB-lite"/>
    </source>
</evidence>
<protein>
    <submittedName>
        <fullName evidence="4">Transcriptional regulator protein</fullName>
    </submittedName>
</protein>
<evidence type="ECO:0000259" key="3">
    <source>
        <dbReference type="PROSITE" id="PS50943"/>
    </source>
</evidence>
<dbReference type="PROSITE" id="PS50943">
    <property type="entry name" value="HTH_CROC1"/>
    <property type="match status" value="1"/>
</dbReference>
<reference evidence="4 5" key="1">
    <citation type="journal article" date="2009" name="J. Bacteriol.">
        <title>Genome sequences of three Agrobacterium biovars help elucidate the evolution of multichromosome genomes in bacteria.</title>
        <authorList>
            <person name="Slater S.C."/>
            <person name="Goldman B.S."/>
            <person name="Goodner B."/>
            <person name="Setubal J.C."/>
            <person name="Farrand S.K."/>
            <person name="Nester E.W."/>
            <person name="Burr T.J."/>
            <person name="Banta L."/>
            <person name="Dickerman A.W."/>
            <person name="Paulsen I."/>
            <person name="Otten L."/>
            <person name="Suen G."/>
            <person name="Welch R."/>
            <person name="Almeida N.F."/>
            <person name="Arnold F."/>
            <person name="Burton O.T."/>
            <person name="Du Z."/>
            <person name="Ewing A."/>
            <person name="Godsy E."/>
            <person name="Heisel S."/>
            <person name="Houmiel K.L."/>
            <person name="Jhaveri J."/>
            <person name="Lu J."/>
            <person name="Miller N.M."/>
            <person name="Norton S."/>
            <person name="Chen Q."/>
            <person name="Phoolcharoen W."/>
            <person name="Ohlin V."/>
            <person name="Ondrusek D."/>
            <person name="Pride N."/>
            <person name="Stricklin S.L."/>
            <person name="Sun J."/>
            <person name="Wheeler C."/>
            <person name="Wilson L."/>
            <person name="Zhu H."/>
            <person name="Wood D.W."/>
        </authorList>
    </citation>
    <scope>NUCLEOTIDE SEQUENCE [LARGE SCALE GENOMIC DNA]</scope>
    <source>
        <strain evidence="5">K84 / ATCC BAA-868</strain>
    </source>
</reference>
<feature type="compositionally biased region" description="Basic and acidic residues" evidence="2">
    <location>
        <begin position="213"/>
        <end position="222"/>
    </location>
</feature>
<accession>B9JNT3</accession>
<dbReference type="RefSeq" id="WP_012649539.1">
    <property type="nucleotide sequence ID" value="NC_011983.1"/>
</dbReference>
<feature type="region of interest" description="Disordered" evidence="2">
    <location>
        <begin position="197"/>
        <end position="222"/>
    </location>
</feature>
<dbReference type="STRING" id="311403.Arad_7783"/>
<dbReference type="PANTHER" id="PTHR46797">
    <property type="entry name" value="HTH-TYPE TRANSCRIPTIONAL REGULATOR"/>
    <property type="match status" value="1"/>
</dbReference>